<reference evidence="1" key="1">
    <citation type="journal article" date="2020" name="Nature">
        <title>Giant virus diversity and host interactions through global metagenomics.</title>
        <authorList>
            <person name="Schulz F."/>
            <person name="Roux S."/>
            <person name="Paez-Espino D."/>
            <person name="Jungbluth S."/>
            <person name="Walsh D.A."/>
            <person name="Denef V.J."/>
            <person name="McMahon K.D."/>
            <person name="Konstantinidis K.T."/>
            <person name="Eloe-Fadrosh E.A."/>
            <person name="Kyrpides N.C."/>
            <person name="Woyke T."/>
        </authorList>
    </citation>
    <scope>NUCLEOTIDE SEQUENCE</scope>
    <source>
        <strain evidence="1">GVMAG-M-3300023179-99</strain>
    </source>
</reference>
<proteinExistence type="predicted"/>
<evidence type="ECO:0000313" key="1">
    <source>
        <dbReference type="EMBL" id="QHT79253.1"/>
    </source>
</evidence>
<protein>
    <submittedName>
        <fullName evidence="1">Uncharacterized protein</fullName>
    </submittedName>
</protein>
<organism evidence="1">
    <name type="scientific">viral metagenome</name>
    <dbReference type="NCBI Taxonomy" id="1070528"/>
    <lineage>
        <taxon>unclassified sequences</taxon>
        <taxon>metagenomes</taxon>
        <taxon>organismal metagenomes</taxon>
    </lineage>
</organism>
<accession>A0A6C0HGV5</accession>
<dbReference type="AlphaFoldDB" id="A0A6C0HGV5"/>
<dbReference type="EMBL" id="MN739947">
    <property type="protein sequence ID" value="QHT79253.1"/>
    <property type="molecule type" value="Genomic_DNA"/>
</dbReference>
<sequence>MPAVLLSWDSTNDNLEELFSVVDKFDLVYLELSEDANSLYNLVRDRVQCDHTFYISDLSSSDDASGKLRKIFDRFTDLKTGNVLIISHQDFFQKAGHAVAEWQPLSL</sequence>
<name>A0A6C0HGV5_9ZZZZ</name>